<dbReference type="GO" id="GO:0042773">
    <property type="term" value="P:ATP synthesis coupled electron transport"/>
    <property type="evidence" value="ECO:0007669"/>
    <property type="project" value="InterPro"/>
</dbReference>
<keyword evidence="8" id="KW-1278">Translocase</keyword>
<sequence length="588" mass="68034">MYNMIGVELCFSLVLFVWFLIMFIFMVYLSLNNVCILFSWEMMNCVSSFLEMEFVMDWMSCSFSALVCFISSCVMIFSKSYMEGDKYTYRFILLLFLFVLSMNFLVFIPNLVSLLLGWDGLGLVSFCLVIYYQNNKSLSAGMLTVLMNRVGDCFILGGISMMTVLGHWNMLCIWDFHNFLIVNMFIMISGMTKSAQIPFSSWLPAAMAAPTPVSALVHSSTLVTAGVYLFIRFFIYLKDYYWSSGFMLYISIMTTIMSGICALFEYDMKKIIALSTLSQLGVMMMSLSINMPMLALFHLYTHAMFKALLFLCGGNIINMFEGKQDLRQISNVFNLMPITSMFLIVSKMALCGLPFLAGFYSKDLIIESLIIGNMNMILFFLGLFGLCLTVMYSVRFCFFVLWKSEELSTFNYINDNNYWSIMSMSLLVIGALWGGYVFQEMFCLFNQDFLMPMFMKLYTLFLVLISIIISLGLWDKSFILFNKGMLKYINSSMWFLSSFICFSSIKGFVKISNSSLKTIDMGWFEILGGQGLFNMNNLIFNILERWMIVMFNCYVIIFVLMWLFFGIYNEYYLGKYLLVKKMLFKMVT</sequence>
<keyword evidence="7" id="KW-0999">Mitochondrion inner membrane</keyword>
<evidence type="ECO:0000256" key="16">
    <source>
        <dbReference type="RuleBase" id="RU003404"/>
    </source>
</evidence>
<dbReference type="Pfam" id="PF06455">
    <property type="entry name" value="NADH5_C"/>
    <property type="match status" value="1"/>
</dbReference>
<geneLocation type="mitochondrion" evidence="20"/>
<dbReference type="GO" id="GO:0015990">
    <property type="term" value="P:electron transport coupled proton transport"/>
    <property type="evidence" value="ECO:0007669"/>
    <property type="project" value="TreeGrafter"/>
</dbReference>
<evidence type="ECO:0000313" key="20">
    <source>
        <dbReference type="EMBL" id="QIC20343.1"/>
    </source>
</evidence>
<keyword evidence="9" id="KW-0249">Electron transport</keyword>
<evidence type="ECO:0000256" key="3">
    <source>
        <dbReference type="ARBA" id="ARBA00021096"/>
    </source>
</evidence>
<protein>
    <recommendedName>
        <fullName evidence="3 16">NADH-ubiquinone oxidoreductase chain 5</fullName>
        <ecNumber evidence="2 16">7.1.1.2</ecNumber>
    </recommendedName>
</protein>
<feature type="transmembrane region" description="Helical" evidence="16">
    <location>
        <begin position="271"/>
        <end position="293"/>
    </location>
</feature>
<evidence type="ECO:0000256" key="2">
    <source>
        <dbReference type="ARBA" id="ARBA00012944"/>
    </source>
</evidence>
<comment type="subcellular location">
    <subcellularLocation>
        <location evidence="1">Mitochondrion inner membrane</location>
        <topology evidence="1">Multi-pass membrane protein</topology>
    </subcellularLocation>
</comment>
<dbReference type="AlphaFoldDB" id="A0A6C0W4V4"/>
<evidence type="ECO:0000256" key="8">
    <source>
        <dbReference type="ARBA" id="ARBA00022967"/>
    </source>
</evidence>
<evidence type="ECO:0000256" key="6">
    <source>
        <dbReference type="ARBA" id="ARBA00022692"/>
    </source>
</evidence>
<dbReference type="GO" id="GO:0008137">
    <property type="term" value="F:NADH dehydrogenase (ubiquinone) activity"/>
    <property type="evidence" value="ECO:0007669"/>
    <property type="project" value="UniProtKB-EC"/>
</dbReference>
<evidence type="ECO:0000256" key="14">
    <source>
        <dbReference type="ARBA" id="ARBA00023136"/>
    </source>
</evidence>
<dbReference type="GO" id="GO:0005743">
    <property type="term" value="C:mitochondrial inner membrane"/>
    <property type="evidence" value="ECO:0007669"/>
    <property type="project" value="UniProtKB-SubCell"/>
</dbReference>
<dbReference type="InterPro" id="IPR003945">
    <property type="entry name" value="NU5C-like"/>
</dbReference>
<feature type="transmembrane region" description="Helical" evidence="16">
    <location>
        <begin position="241"/>
        <end position="264"/>
    </location>
</feature>
<dbReference type="EC" id="7.1.1.2" evidence="2 16"/>
<keyword evidence="14 16" id="KW-0472">Membrane</keyword>
<comment type="catalytic activity">
    <reaction evidence="15 16">
        <text>a ubiquinone + NADH + 5 H(+)(in) = a ubiquinol + NAD(+) + 4 H(+)(out)</text>
        <dbReference type="Rhea" id="RHEA:29091"/>
        <dbReference type="Rhea" id="RHEA-COMP:9565"/>
        <dbReference type="Rhea" id="RHEA-COMP:9566"/>
        <dbReference type="ChEBI" id="CHEBI:15378"/>
        <dbReference type="ChEBI" id="CHEBI:16389"/>
        <dbReference type="ChEBI" id="CHEBI:17976"/>
        <dbReference type="ChEBI" id="CHEBI:57540"/>
        <dbReference type="ChEBI" id="CHEBI:57945"/>
        <dbReference type="EC" id="7.1.1.2"/>
    </reaction>
</comment>
<feature type="domain" description="NADH-Ubiquinone oxidoreductase (complex I) chain 5 N-terminal" evidence="18">
    <location>
        <begin position="50"/>
        <end position="91"/>
    </location>
</feature>
<dbReference type="InterPro" id="IPR001516">
    <property type="entry name" value="Proton_antipo_N"/>
</dbReference>
<keyword evidence="11 16" id="KW-0520">NAD</keyword>
<accession>A0A6C0W4V4</accession>
<dbReference type="PANTHER" id="PTHR42829">
    <property type="entry name" value="NADH-UBIQUINONE OXIDOREDUCTASE CHAIN 5"/>
    <property type="match status" value="1"/>
</dbReference>
<evidence type="ECO:0000256" key="9">
    <source>
        <dbReference type="ARBA" id="ARBA00022982"/>
    </source>
</evidence>
<comment type="similarity">
    <text evidence="16">Belongs to the complex I subunit 5 family.</text>
</comment>
<dbReference type="Pfam" id="PF00662">
    <property type="entry name" value="Proton_antipo_N"/>
    <property type="match status" value="1"/>
</dbReference>
<organism evidence="20">
    <name type="scientific">Sepia latimanus</name>
    <name type="common">Broadclub cuttlefish</name>
    <name type="synonym">Ascarosepion latimanus</name>
    <dbReference type="NCBI Taxonomy" id="3248881"/>
    <lineage>
        <taxon>Eukaryota</taxon>
        <taxon>Metazoa</taxon>
        <taxon>Spiralia</taxon>
        <taxon>Lophotrochozoa</taxon>
        <taxon>Mollusca</taxon>
        <taxon>Cephalopoda</taxon>
        <taxon>Coleoidea</taxon>
        <taxon>Decapodiformes</taxon>
        <taxon>Sepiida</taxon>
        <taxon>Sepiina</taxon>
        <taxon>Sepiidae</taxon>
        <taxon>Ascarosepion</taxon>
    </lineage>
</organism>
<dbReference type="Pfam" id="PF00361">
    <property type="entry name" value="Proton_antipo_M"/>
    <property type="match status" value="1"/>
</dbReference>
<evidence type="ECO:0000259" key="18">
    <source>
        <dbReference type="Pfam" id="PF00662"/>
    </source>
</evidence>
<keyword evidence="10 16" id="KW-1133">Transmembrane helix</keyword>
<feature type="transmembrane region" description="Helical" evidence="16">
    <location>
        <begin position="89"/>
        <end position="108"/>
    </location>
</feature>
<feature type="transmembrane region" description="Helical" evidence="16">
    <location>
        <begin position="546"/>
        <end position="568"/>
    </location>
</feature>
<feature type="transmembrane region" description="Helical" evidence="16">
    <location>
        <begin position="12"/>
        <end position="40"/>
    </location>
</feature>
<dbReference type="EMBL" id="MK347498">
    <property type="protein sequence ID" value="QIC20343.1"/>
    <property type="molecule type" value="Genomic_DNA"/>
</dbReference>
<name>A0A6C0W4V4_SEPLA</name>
<feature type="transmembrane region" description="Helical" evidence="16">
    <location>
        <begin position="153"/>
        <end position="170"/>
    </location>
</feature>
<feature type="transmembrane region" description="Helical" evidence="16">
    <location>
        <begin position="486"/>
        <end position="509"/>
    </location>
</feature>
<keyword evidence="4 16" id="KW-0813">Transport</keyword>
<feature type="transmembrane region" description="Helical" evidence="16">
    <location>
        <begin position="332"/>
        <end position="357"/>
    </location>
</feature>
<keyword evidence="5" id="KW-0679">Respiratory chain</keyword>
<reference evidence="20" key="2">
    <citation type="journal article" date="2019" name="Mitochondrial DNA Part B Resour">
        <title>The complete mitochondrial genome of Sepia latimanus (Sepiidae, Sepioidea) and its phylogenetic implications.</title>
        <authorList>
            <person name="Lue Z."/>
            <person name="Cui W."/>
            <person name="Liu L."/>
            <person name="Pang Z."/>
            <person name="Zhang Y."/>
        </authorList>
    </citation>
    <scope>NUCLEOTIDE SEQUENCE</scope>
    <source>
        <strain evidence="20">South China sea</strain>
    </source>
</reference>
<evidence type="ECO:0000256" key="12">
    <source>
        <dbReference type="ARBA" id="ARBA00023075"/>
    </source>
</evidence>
<dbReference type="PRINTS" id="PR01434">
    <property type="entry name" value="NADHDHGNASE5"/>
</dbReference>
<proteinExistence type="inferred from homology"/>
<comment type="function">
    <text evidence="16">Core subunit of the mitochondrial membrane respiratory chain NADH dehydrogenase (Complex I) which catalyzes electron transfer from NADH through the respiratory chain, using ubiquinone as an electron acceptor. Essential for the catalytic activity and assembly of complex I.</text>
</comment>
<dbReference type="GO" id="GO:0003954">
    <property type="term" value="F:NADH dehydrogenase activity"/>
    <property type="evidence" value="ECO:0007669"/>
    <property type="project" value="TreeGrafter"/>
</dbReference>
<dbReference type="InterPro" id="IPR010934">
    <property type="entry name" value="NADH_DH_su5_C"/>
</dbReference>
<feature type="transmembrane region" description="Helical" evidence="16">
    <location>
        <begin position="299"/>
        <end position="320"/>
    </location>
</feature>
<dbReference type="PANTHER" id="PTHR42829:SF2">
    <property type="entry name" value="NADH-UBIQUINONE OXIDOREDUCTASE CHAIN 5"/>
    <property type="match status" value="1"/>
</dbReference>
<dbReference type="InterPro" id="IPR001750">
    <property type="entry name" value="ND/Mrp_TM"/>
</dbReference>
<evidence type="ECO:0000256" key="11">
    <source>
        <dbReference type="ARBA" id="ARBA00023027"/>
    </source>
</evidence>
<feature type="transmembrane region" description="Helical" evidence="16">
    <location>
        <begin position="457"/>
        <end position="474"/>
    </location>
</feature>
<feature type="transmembrane region" description="Helical" evidence="16">
    <location>
        <begin position="55"/>
        <end position="77"/>
    </location>
</feature>
<evidence type="ECO:0000259" key="19">
    <source>
        <dbReference type="Pfam" id="PF06455"/>
    </source>
</evidence>
<evidence type="ECO:0000256" key="4">
    <source>
        <dbReference type="ARBA" id="ARBA00022448"/>
    </source>
</evidence>
<feature type="transmembrane region" description="Helical" evidence="16">
    <location>
        <begin position="213"/>
        <end position="235"/>
    </location>
</feature>
<feature type="transmembrane region" description="Helical" evidence="16">
    <location>
        <begin position="114"/>
        <end position="132"/>
    </location>
</feature>
<evidence type="ECO:0000256" key="5">
    <source>
        <dbReference type="ARBA" id="ARBA00022660"/>
    </source>
</evidence>
<keyword evidence="13 16" id="KW-0496">Mitochondrion</keyword>
<keyword evidence="6 16" id="KW-0812">Transmembrane</keyword>
<feature type="transmembrane region" description="Helical" evidence="16">
    <location>
        <begin position="377"/>
        <end position="398"/>
    </location>
</feature>
<reference evidence="20" key="1">
    <citation type="submission" date="2018-12" db="EMBL/GenBank/DDBJ databases">
        <authorList>
            <person name="Cui T.W."/>
            <person name="Pang Z."/>
            <person name="Lv M.Z."/>
        </authorList>
    </citation>
    <scope>NUCLEOTIDE SEQUENCE</scope>
    <source>
        <strain evidence="20">South China sea</strain>
    </source>
</reference>
<feature type="transmembrane region" description="Helical" evidence="16">
    <location>
        <begin position="176"/>
        <end position="192"/>
    </location>
</feature>
<evidence type="ECO:0000256" key="1">
    <source>
        <dbReference type="ARBA" id="ARBA00004448"/>
    </source>
</evidence>
<evidence type="ECO:0000256" key="7">
    <source>
        <dbReference type="ARBA" id="ARBA00022792"/>
    </source>
</evidence>
<feature type="transmembrane region" description="Helical" evidence="16">
    <location>
        <begin position="418"/>
        <end position="437"/>
    </location>
</feature>
<feature type="domain" description="NADH:quinone oxidoreductase/Mrp antiporter transmembrane" evidence="17">
    <location>
        <begin position="110"/>
        <end position="388"/>
    </location>
</feature>
<evidence type="ECO:0000256" key="15">
    <source>
        <dbReference type="ARBA" id="ARBA00049551"/>
    </source>
</evidence>
<evidence type="ECO:0000256" key="13">
    <source>
        <dbReference type="ARBA" id="ARBA00023128"/>
    </source>
</evidence>
<keyword evidence="12 16" id="KW-0830">Ubiquinone</keyword>
<evidence type="ECO:0000259" key="17">
    <source>
        <dbReference type="Pfam" id="PF00361"/>
    </source>
</evidence>
<feature type="domain" description="NADH dehydrogenase subunit 5 C-terminal" evidence="19">
    <location>
        <begin position="392"/>
        <end position="565"/>
    </location>
</feature>
<gene>
    <name evidence="20" type="primary">ND5</name>
</gene>
<evidence type="ECO:0000256" key="10">
    <source>
        <dbReference type="ARBA" id="ARBA00022989"/>
    </source>
</evidence>